<dbReference type="SUPFAM" id="SSF53649">
    <property type="entry name" value="Alkaline phosphatase-like"/>
    <property type="match status" value="1"/>
</dbReference>
<protein>
    <submittedName>
        <fullName evidence="1">BREX-3 system phosphatase PglZ</fullName>
    </submittedName>
</protein>
<evidence type="ECO:0000313" key="2">
    <source>
        <dbReference type="Proteomes" id="UP000249396"/>
    </source>
</evidence>
<proteinExistence type="predicted"/>
<dbReference type="AlphaFoldDB" id="A0A2W4QEN3"/>
<evidence type="ECO:0000313" key="1">
    <source>
        <dbReference type="EMBL" id="PZN70741.1"/>
    </source>
</evidence>
<dbReference type="Pfam" id="PF08665">
    <property type="entry name" value="PglZ"/>
    <property type="match status" value="1"/>
</dbReference>
<accession>A0A2W4QEN3</accession>
<gene>
    <name evidence="1" type="primary">pglZ</name>
    <name evidence="1" type="ORF">DM484_27985</name>
</gene>
<reference evidence="1 2" key="1">
    <citation type="journal article" date="2018" name="Aquat. Microb. Ecol.">
        <title>Gammaproteobacterial methanotrophs dominate.</title>
        <authorList>
            <person name="Rissanen A.J."/>
            <person name="Saarenheimo J."/>
            <person name="Tiirola M."/>
            <person name="Peura S."/>
            <person name="Aalto S.L."/>
            <person name="Karvinen A."/>
            <person name="Nykanen H."/>
        </authorList>
    </citation>
    <scope>NUCLEOTIDE SEQUENCE [LARGE SCALE GENOMIC DNA]</scope>
    <source>
        <strain evidence="1">AMbin10</strain>
    </source>
</reference>
<name>A0A2W4QEN3_9GAMM</name>
<comment type="caution">
    <text evidence="1">The sequence shown here is derived from an EMBL/GenBank/DDBJ whole genome shotgun (WGS) entry which is preliminary data.</text>
</comment>
<sequence length="694" mass="78626">MLTVSKSSWRDVILNDFVPNLSKLTLVADPDCLLTEEKLALKLRECGFDLIEFNDPVEFRFAYESNYRSIWDRGEHTDLVVILRLQDIELESLPYDLLQRGRRLSFNLGDIFPNLSYPVIEQIDRSLLDALFDAQRKSPPDRMGDNATKDFILRHVFGIAAELIESDIDLLRVLLRLHYGNLQIPLLLAERLILVLTGHDRFKTWPIPQIVPDDEAFFAFLQERWPLFLAKLNGANHIREDSPDKSARQTFWTQQNDAFAIRDINPECQYDLKYTGPENLPFDHQDIRVYLDNLFLEGKLTPVEATNTETDAVSWIRSGIKTTSLDDEGLRVSRLFGLVEQQLPTAESRYSDWIAFAQKWAELTSLIHCSNSTEHQNRLRVIGDALNTTFYGWLANHYSGLINLPPTNPAMLHHVPRRLAREIEDSGISRIALIVVDGLALDQWVTVRQVLQKQDANLVMRESATFAWIPTLTSVSRQSIFSGKPPIYFPWSINSTNNEEKLWKQFWEGHGLSRLDVAYQRGLGDGDASSVLDSVIHPGKTRVVGLVVDKVDKIMHGMQLGSAGMHNQIKQWCHAGFLSTLVGQLLDYGYVVWVTADHGNIQCDGKGRPTEGVIAETRGERVRVYPTSELRSQVAKSFPYAHKWQPVGLPADYFPLVAGGHDAFVTLGETIVGHGGISIEEVIVPLVKIEKRAL</sequence>
<organism evidence="1 2">
    <name type="scientific">Candidatus Methylumidiphilus alinenensis</name>
    <dbReference type="NCBI Taxonomy" id="2202197"/>
    <lineage>
        <taxon>Bacteria</taxon>
        <taxon>Pseudomonadati</taxon>
        <taxon>Pseudomonadota</taxon>
        <taxon>Gammaproteobacteria</taxon>
        <taxon>Methylococcales</taxon>
        <taxon>Candidatus Methylumidiphilus</taxon>
    </lineage>
</organism>
<dbReference type="EMBL" id="QJPH01000544">
    <property type="protein sequence ID" value="PZN70741.1"/>
    <property type="molecule type" value="Genomic_DNA"/>
</dbReference>
<dbReference type="NCBIfam" id="NF033449">
    <property type="entry name" value="BREX_PglZ_3"/>
    <property type="match status" value="1"/>
</dbReference>
<dbReference type="Proteomes" id="UP000249396">
    <property type="component" value="Unassembled WGS sequence"/>
</dbReference>
<dbReference type="InterPro" id="IPR017850">
    <property type="entry name" value="Alkaline_phosphatase_core_sf"/>
</dbReference>